<dbReference type="InterPro" id="IPR036772">
    <property type="entry name" value="SRCR-like_dom_sf"/>
</dbReference>
<evidence type="ECO:0000256" key="5">
    <source>
        <dbReference type="ARBA" id="ARBA00023136"/>
    </source>
</evidence>
<keyword evidence="2 11" id="KW-0812">Transmembrane</keyword>
<keyword evidence="3" id="KW-0735">Signal-anchor</keyword>
<dbReference type="GO" id="GO:0030198">
    <property type="term" value="P:extracellular matrix organization"/>
    <property type="evidence" value="ECO:0007669"/>
    <property type="project" value="TreeGrafter"/>
</dbReference>
<feature type="disulfide bond" evidence="9">
    <location>
        <begin position="461"/>
        <end position="471"/>
    </location>
</feature>
<comment type="caution">
    <text evidence="9">Lacks conserved residue(s) required for the propagation of feature annotation.</text>
</comment>
<dbReference type="PRINTS" id="PR00258">
    <property type="entry name" value="SPERACTRCPTR"/>
</dbReference>
<dbReference type="EMBL" id="VWPS01000094">
    <property type="protein sequence ID" value="NXE90743.1"/>
    <property type="molecule type" value="Genomic_DNA"/>
</dbReference>
<evidence type="ECO:0000256" key="7">
    <source>
        <dbReference type="ARBA" id="ARBA00023170"/>
    </source>
</evidence>
<dbReference type="GO" id="GO:0005615">
    <property type="term" value="C:extracellular space"/>
    <property type="evidence" value="ECO:0007669"/>
    <property type="project" value="TreeGrafter"/>
</dbReference>
<feature type="compositionally biased region" description="Basic and acidic residues" evidence="10">
    <location>
        <begin position="276"/>
        <end position="285"/>
    </location>
</feature>
<dbReference type="Pfam" id="PF01391">
    <property type="entry name" value="Collagen"/>
    <property type="match status" value="2"/>
</dbReference>
<dbReference type="SMART" id="SM00202">
    <property type="entry name" value="SR"/>
    <property type="match status" value="1"/>
</dbReference>
<dbReference type="PROSITE" id="PS00420">
    <property type="entry name" value="SRCR_1"/>
    <property type="match status" value="1"/>
</dbReference>
<sequence length="492" mass="51207">MKIRDRNGEDGNSSISDKIGFASAATTTFQISEPQSQKKASTCCVRTALSVYLLLLTAGQGLLMYKVCKMQREILKLQEQNASYTEEVLKSSFANNLALARGSAGKSFLMRHEENWRRSLEEEITIIKSNNANLMMRMNNITLVAGMALHVGSTVGRPGSSASLAKLGRKSSLHGPQGEKGSRGASGPAGPSGEPGVKGEKGEMGFKGLQGQKGDSGRNGDPGPPGPMGPKGPQGFPGLPGINGNKGEPGPPGQKGEAGVTGQQGPTGYPGLDGRPGQKGEKGDMGPRGSPGTTLLKPISLASYSVLTSCDGFTLTDFFLILGIQGIAGPRGEKGEQGIKGTTGLPGQKGSKGDYGTQGPKGEPGLKGAKGDMGYSGSPGVKGSKGEKGQVGLSTFVRIVGTSRRGRVEIFHKGTWGTICDDGWTTREAGVVCRMLGFSRAVAAFTASPGTGQIWLDDINCSGSEFTILDCRRPDWGVHNCNHNEDAGVECT</sequence>
<evidence type="ECO:0000256" key="10">
    <source>
        <dbReference type="SAM" id="MobiDB-lite"/>
    </source>
</evidence>
<feature type="transmembrane region" description="Helical" evidence="11">
    <location>
        <begin position="43"/>
        <end position="65"/>
    </location>
</feature>
<dbReference type="Gene3D" id="3.10.250.10">
    <property type="entry name" value="SRCR-like domain"/>
    <property type="match status" value="1"/>
</dbReference>
<keyword evidence="6 9" id="KW-1015">Disulfide bond</keyword>
<dbReference type="PANTHER" id="PTHR24023">
    <property type="entry name" value="COLLAGEN ALPHA"/>
    <property type="match status" value="1"/>
</dbReference>
<feature type="compositionally biased region" description="Low complexity" evidence="10">
    <location>
        <begin position="183"/>
        <end position="195"/>
    </location>
</feature>
<keyword evidence="14" id="KW-1185">Reference proteome</keyword>
<evidence type="ECO:0000313" key="14">
    <source>
        <dbReference type="Proteomes" id="UP000521578"/>
    </source>
</evidence>
<feature type="non-terminal residue" evidence="13">
    <location>
        <position position="1"/>
    </location>
</feature>
<dbReference type="AlphaFoldDB" id="A0AA97N2R6"/>
<dbReference type="GO" id="GO:0031012">
    <property type="term" value="C:extracellular matrix"/>
    <property type="evidence" value="ECO:0007669"/>
    <property type="project" value="TreeGrafter"/>
</dbReference>
<dbReference type="PROSITE" id="PS50287">
    <property type="entry name" value="SRCR_2"/>
    <property type="match status" value="1"/>
</dbReference>
<evidence type="ECO:0000256" key="4">
    <source>
        <dbReference type="ARBA" id="ARBA00022989"/>
    </source>
</evidence>
<dbReference type="Proteomes" id="UP000521578">
    <property type="component" value="Unassembled WGS sequence"/>
</dbReference>
<dbReference type="SUPFAM" id="SSF56487">
    <property type="entry name" value="SRCR-like"/>
    <property type="match status" value="1"/>
</dbReference>
<dbReference type="FunFam" id="3.10.250.10:FF:000011">
    <property type="entry name" value="Scavenger receptor class A member 5"/>
    <property type="match status" value="1"/>
</dbReference>
<evidence type="ECO:0000256" key="11">
    <source>
        <dbReference type="SAM" id="Phobius"/>
    </source>
</evidence>
<evidence type="ECO:0000256" key="6">
    <source>
        <dbReference type="ARBA" id="ARBA00023157"/>
    </source>
</evidence>
<keyword evidence="4 11" id="KW-1133">Transmembrane helix</keyword>
<gene>
    <name evidence="13" type="primary">Marco</name>
    <name evidence="13" type="ORF">MENNOV_R03687</name>
</gene>
<feature type="compositionally biased region" description="Low complexity" evidence="10">
    <location>
        <begin position="231"/>
        <end position="258"/>
    </location>
</feature>
<evidence type="ECO:0000256" key="1">
    <source>
        <dbReference type="ARBA" id="ARBA00004606"/>
    </source>
</evidence>
<keyword evidence="5 11" id="KW-0472">Membrane</keyword>
<proteinExistence type="predicted"/>
<keyword evidence="7" id="KW-0675">Receptor</keyword>
<name>A0AA97N2R6_9PASS</name>
<evidence type="ECO:0000259" key="12">
    <source>
        <dbReference type="PROSITE" id="PS50287"/>
    </source>
</evidence>
<protein>
    <submittedName>
        <fullName evidence="13">MARCO protein</fullName>
    </submittedName>
</protein>
<accession>A0AA97N2R6</accession>
<keyword evidence="8" id="KW-0325">Glycoprotein</keyword>
<dbReference type="Pfam" id="PF00530">
    <property type="entry name" value="SRCR"/>
    <property type="match status" value="1"/>
</dbReference>
<dbReference type="GO" id="GO:0030020">
    <property type="term" value="F:extracellular matrix structural constituent conferring tensile strength"/>
    <property type="evidence" value="ECO:0007669"/>
    <property type="project" value="TreeGrafter"/>
</dbReference>
<feature type="region of interest" description="Disordered" evidence="10">
    <location>
        <begin position="330"/>
        <end position="387"/>
    </location>
</feature>
<evidence type="ECO:0000256" key="3">
    <source>
        <dbReference type="ARBA" id="ARBA00022968"/>
    </source>
</evidence>
<dbReference type="InterPro" id="IPR001190">
    <property type="entry name" value="SRCR"/>
</dbReference>
<reference evidence="13" key="1">
    <citation type="submission" date="2022-12" db="EMBL/GenBank/DDBJ databases">
        <title>Bird 10,000 Genomes (B10K) Project - Family phase.</title>
        <authorList>
            <person name="Zhang G."/>
        </authorList>
    </citation>
    <scope>NUCLEOTIDE SEQUENCE</scope>
    <source>
        <strain evidence="13">B10K-CU-030-46</strain>
        <tissue evidence="13">Muscle</tissue>
    </source>
</reference>
<organism evidence="13">
    <name type="scientific">Menura novaehollandiae</name>
    <name type="common">superb lyrebird</name>
    <dbReference type="NCBI Taxonomy" id="47692"/>
    <lineage>
        <taxon>Eukaryota</taxon>
        <taxon>Metazoa</taxon>
        <taxon>Chordata</taxon>
        <taxon>Craniata</taxon>
        <taxon>Vertebrata</taxon>
        <taxon>Euteleostomi</taxon>
        <taxon>Archelosauria</taxon>
        <taxon>Archosauria</taxon>
        <taxon>Dinosauria</taxon>
        <taxon>Saurischia</taxon>
        <taxon>Theropoda</taxon>
        <taxon>Coelurosauria</taxon>
        <taxon>Aves</taxon>
        <taxon>Neognathae</taxon>
        <taxon>Neoaves</taxon>
        <taxon>Telluraves</taxon>
        <taxon>Australaves</taxon>
        <taxon>Passeriformes</taxon>
        <taxon>Menuridae</taxon>
        <taxon>Menura</taxon>
    </lineage>
</organism>
<feature type="non-terminal residue" evidence="13">
    <location>
        <position position="492"/>
    </location>
</feature>
<comment type="subcellular location">
    <subcellularLocation>
        <location evidence="1">Membrane</location>
        <topology evidence="1">Single-pass type II membrane protein</topology>
    </subcellularLocation>
</comment>
<comment type="caution">
    <text evidence="13">The sequence shown here is derived from an EMBL/GenBank/DDBJ whole genome shotgun (WGS) entry which is preliminary data.</text>
</comment>
<dbReference type="InterPro" id="IPR008160">
    <property type="entry name" value="Collagen"/>
</dbReference>
<feature type="domain" description="SRCR" evidence="12">
    <location>
        <begin position="397"/>
        <end position="492"/>
    </location>
</feature>
<evidence type="ECO:0000256" key="8">
    <source>
        <dbReference type="ARBA" id="ARBA00023180"/>
    </source>
</evidence>
<dbReference type="GO" id="GO:0016020">
    <property type="term" value="C:membrane"/>
    <property type="evidence" value="ECO:0007669"/>
    <property type="project" value="UniProtKB-SubCell"/>
</dbReference>
<evidence type="ECO:0000313" key="13">
    <source>
        <dbReference type="EMBL" id="NXE90743.1"/>
    </source>
</evidence>
<evidence type="ECO:0000256" key="2">
    <source>
        <dbReference type="ARBA" id="ARBA00022692"/>
    </source>
</evidence>
<feature type="region of interest" description="Disordered" evidence="10">
    <location>
        <begin position="156"/>
        <end position="292"/>
    </location>
</feature>
<dbReference type="InterPro" id="IPR050149">
    <property type="entry name" value="Collagen_superfamily"/>
</dbReference>
<dbReference type="PANTHER" id="PTHR24023:SF914">
    <property type="entry name" value="OTOLIN-1"/>
    <property type="match status" value="1"/>
</dbReference>
<evidence type="ECO:0000256" key="9">
    <source>
        <dbReference type="PROSITE-ProRule" id="PRU00196"/>
    </source>
</evidence>